<dbReference type="InterPro" id="IPR003439">
    <property type="entry name" value="ABC_transporter-like_ATP-bd"/>
</dbReference>
<comment type="similarity">
    <text evidence="1">Belongs to the ABC transporter superfamily.</text>
</comment>
<dbReference type="PANTHER" id="PTHR43776">
    <property type="entry name" value="TRANSPORT ATP-BINDING PROTEIN"/>
    <property type="match status" value="1"/>
</dbReference>
<dbReference type="GO" id="GO:0055085">
    <property type="term" value="P:transmembrane transport"/>
    <property type="evidence" value="ECO:0007669"/>
    <property type="project" value="UniProtKB-ARBA"/>
</dbReference>
<dbReference type="NCBIfam" id="TIGR01727">
    <property type="entry name" value="oligo_HPY"/>
    <property type="match status" value="1"/>
</dbReference>
<proteinExistence type="inferred from homology"/>
<dbReference type="CDD" id="cd03257">
    <property type="entry name" value="ABC_NikE_OppD_transporters"/>
    <property type="match status" value="1"/>
</dbReference>
<dbReference type="EC" id="3.6.3.-" evidence="6"/>
<dbReference type="PANTHER" id="PTHR43776:SF7">
    <property type="entry name" value="D,D-DIPEPTIDE TRANSPORT ATP-BINDING PROTEIN DDPF-RELATED"/>
    <property type="match status" value="1"/>
</dbReference>
<feature type="domain" description="ABC transporter" evidence="5">
    <location>
        <begin position="22"/>
        <end position="265"/>
    </location>
</feature>
<dbReference type="RefSeq" id="WP_278320054.1">
    <property type="nucleotide sequence ID" value="NZ_CVTD020000022.1"/>
</dbReference>
<evidence type="ECO:0000256" key="1">
    <source>
        <dbReference type="ARBA" id="ARBA00005417"/>
    </source>
</evidence>
<sequence>MMNKDKIKLEPVVNDNDKEILVEIKDVSKHFKVAGGVLKAVNNINLNIKKGETLGLVGESGCGKSTLSKVIMGIYPPTSGKIIYHGKKEMVVSKNNLFEYAKMAQIIFQDPYSSLDPRMTVGSIIEEGMIIHKMYDKKKRKERVFELLELVGLNAEHANRYPHEFSGGQRQRIGIARALAIEPEFIICDEPISALDVSIQAQIINLLYDLQKKLNLTYLFIAHDLNIVKYISDRIAVMYLGHIVELSTSDELYKNPLHPYTKALLSAVPVPDPKREAQKKRQMLEGDVTSPIDPKPGCPFAARCPYATDICTKDFPKPEIKAGHMVSCHHVEKINNLN</sequence>
<name>A0A0H5SJ61_HERHM</name>
<dbReference type="Pfam" id="PF08352">
    <property type="entry name" value="oligo_HPY"/>
    <property type="match status" value="1"/>
</dbReference>
<dbReference type="GO" id="GO:0016887">
    <property type="term" value="F:ATP hydrolysis activity"/>
    <property type="evidence" value="ECO:0007669"/>
    <property type="project" value="InterPro"/>
</dbReference>
<dbReference type="EMBL" id="CVTD020000022">
    <property type="protein sequence ID" value="CRZ35130.1"/>
    <property type="molecule type" value="Genomic_DNA"/>
</dbReference>
<evidence type="ECO:0000313" key="7">
    <source>
        <dbReference type="Proteomes" id="UP000236497"/>
    </source>
</evidence>
<dbReference type="GO" id="GO:0005524">
    <property type="term" value="F:ATP binding"/>
    <property type="evidence" value="ECO:0007669"/>
    <property type="project" value="UniProtKB-KW"/>
</dbReference>
<dbReference type="Proteomes" id="UP000236497">
    <property type="component" value="Unassembled WGS sequence"/>
</dbReference>
<dbReference type="Pfam" id="PF00005">
    <property type="entry name" value="ABC_tran"/>
    <property type="match status" value="1"/>
</dbReference>
<organism evidence="6 7">
    <name type="scientific">Herbinix hemicellulosilytica</name>
    <dbReference type="NCBI Taxonomy" id="1564487"/>
    <lineage>
        <taxon>Bacteria</taxon>
        <taxon>Bacillati</taxon>
        <taxon>Bacillota</taxon>
        <taxon>Clostridia</taxon>
        <taxon>Lachnospirales</taxon>
        <taxon>Lachnospiraceae</taxon>
        <taxon>Herbinix</taxon>
    </lineage>
</organism>
<evidence type="ECO:0000256" key="3">
    <source>
        <dbReference type="ARBA" id="ARBA00022741"/>
    </source>
</evidence>
<dbReference type="InterPro" id="IPR013563">
    <property type="entry name" value="Oligopep_ABC_C"/>
</dbReference>
<accession>A0A0H5SJ61</accession>
<dbReference type="SUPFAM" id="SSF52540">
    <property type="entry name" value="P-loop containing nucleoside triphosphate hydrolases"/>
    <property type="match status" value="1"/>
</dbReference>
<dbReference type="Gene3D" id="3.40.50.300">
    <property type="entry name" value="P-loop containing nucleotide triphosphate hydrolases"/>
    <property type="match status" value="1"/>
</dbReference>
<keyword evidence="6" id="KW-0378">Hydrolase</keyword>
<dbReference type="GO" id="GO:0015833">
    <property type="term" value="P:peptide transport"/>
    <property type="evidence" value="ECO:0007669"/>
    <property type="project" value="InterPro"/>
</dbReference>
<evidence type="ECO:0000256" key="4">
    <source>
        <dbReference type="ARBA" id="ARBA00022840"/>
    </source>
</evidence>
<keyword evidence="2" id="KW-0813">Transport</keyword>
<dbReference type="FunFam" id="3.40.50.300:FF:000016">
    <property type="entry name" value="Oligopeptide ABC transporter ATP-binding component"/>
    <property type="match status" value="1"/>
</dbReference>
<gene>
    <name evidence="6" type="primary">ykfD</name>
    <name evidence="6" type="ORF">HHT355_1931</name>
</gene>
<reference evidence="6 7" key="1">
    <citation type="submission" date="2015-06" db="EMBL/GenBank/DDBJ databases">
        <authorList>
            <person name="Wibberg Daniel"/>
        </authorList>
    </citation>
    <scope>NUCLEOTIDE SEQUENCE [LARGE SCALE GENOMIC DNA]</scope>
    <source>
        <strain evidence="6 7">T3/55T</strain>
    </source>
</reference>
<evidence type="ECO:0000256" key="2">
    <source>
        <dbReference type="ARBA" id="ARBA00022448"/>
    </source>
</evidence>
<protein>
    <submittedName>
        <fullName evidence="6">Putative oligopeptide transport ATP-binding protein YkfD</fullName>
        <ecNumber evidence="6">3.6.3.-</ecNumber>
    </submittedName>
</protein>
<evidence type="ECO:0000313" key="6">
    <source>
        <dbReference type="EMBL" id="CRZ35130.1"/>
    </source>
</evidence>
<dbReference type="PROSITE" id="PS50893">
    <property type="entry name" value="ABC_TRANSPORTER_2"/>
    <property type="match status" value="1"/>
</dbReference>
<dbReference type="SMART" id="SM00382">
    <property type="entry name" value="AAA"/>
    <property type="match status" value="1"/>
</dbReference>
<dbReference type="InterPro" id="IPR003593">
    <property type="entry name" value="AAA+_ATPase"/>
</dbReference>
<keyword evidence="4 6" id="KW-0067">ATP-binding</keyword>
<keyword evidence="7" id="KW-1185">Reference proteome</keyword>
<dbReference type="AlphaFoldDB" id="A0A0H5SJ61"/>
<evidence type="ECO:0000259" key="5">
    <source>
        <dbReference type="PROSITE" id="PS50893"/>
    </source>
</evidence>
<dbReference type="InterPro" id="IPR050319">
    <property type="entry name" value="ABC_transp_ATP-bind"/>
</dbReference>
<dbReference type="PROSITE" id="PS00211">
    <property type="entry name" value="ABC_TRANSPORTER_1"/>
    <property type="match status" value="1"/>
</dbReference>
<dbReference type="InterPro" id="IPR027417">
    <property type="entry name" value="P-loop_NTPase"/>
</dbReference>
<keyword evidence="3" id="KW-0547">Nucleotide-binding</keyword>
<dbReference type="InterPro" id="IPR017871">
    <property type="entry name" value="ABC_transporter-like_CS"/>
</dbReference>